<dbReference type="Gene3D" id="1.10.10.10">
    <property type="entry name" value="Winged helix-like DNA-binding domain superfamily/Winged helix DNA-binding domain"/>
    <property type="match status" value="1"/>
</dbReference>
<organism evidence="7 8">
    <name type="scientific">Streptomyces daliensis</name>
    <dbReference type="NCBI Taxonomy" id="299421"/>
    <lineage>
        <taxon>Bacteria</taxon>
        <taxon>Bacillati</taxon>
        <taxon>Actinomycetota</taxon>
        <taxon>Actinomycetes</taxon>
        <taxon>Kitasatosporales</taxon>
        <taxon>Streptomycetaceae</taxon>
        <taxon>Streptomyces</taxon>
    </lineage>
</organism>
<dbReference type="SUPFAM" id="SSF46785">
    <property type="entry name" value="Winged helix' DNA-binding domain"/>
    <property type="match status" value="1"/>
</dbReference>
<feature type="domain" description="O-methyltransferase dimerisation" evidence="6">
    <location>
        <begin position="10"/>
        <end position="84"/>
    </location>
</feature>
<dbReference type="PIRSF" id="PIRSF005739">
    <property type="entry name" value="O-mtase"/>
    <property type="match status" value="1"/>
</dbReference>
<protein>
    <recommendedName>
        <fullName evidence="9">O-methyltransferase</fullName>
    </recommendedName>
</protein>
<evidence type="ECO:0000256" key="1">
    <source>
        <dbReference type="ARBA" id="ARBA00022603"/>
    </source>
</evidence>
<evidence type="ECO:0000259" key="5">
    <source>
        <dbReference type="Pfam" id="PF00891"/>
    </source>
</evidence>
<proteinExistence type="predicted"/>
<dbReference type="PANTHER" id="PTHR43712:SF2">
    <property type="entry name" value="O-METHYLTRANSFERASE CICE"/>
    <property type="match status" value="1"/>
</dbReference>
<dbReference type="CDD" id="cd02440">
    <property type="entry name" value="AdoMet_MTases"/>
    <property type="match status" value="1"/>
</dbReference>
<dbReference type="InterPro" id="IPR012967">
    <property type="entry name" value="COMT_dimerisation"/>
</dbReference>
<dbReference type="EMBL" id="JAGSMN010000893">
    <property type="protein sequence ID" value="MBR7677328.1"/>
    <property type="molecule type" value="Genomic_DNA"/>
</dbReference>
<evidence type="ECO:0000256" key="4">
    <source>
        <dbReference type="PIRSR" id="PIRSR005739-1"/>
    </source>
</evidence>
<evidence type="ECO:0000313" key="8">
    <source>
        <dbReference type="Proteomes" id="UP000675554"/>
    </source>
</evidence>
<evidence type="ECO:0000256" key="2">
    <source>
        <dbReference type="ARBA" id="ARBA00022679"/>
    </source>
</evidence>
<keyword evidence="3" id="KW-0949">S-adenosyl-L-methionine</keyword>
<keyword evidence="2" id="KW-0808">Transferase</keyword>
<dbReference type="GO" id="GO:0032259">
    <property type="term" value="P:methylation"/>
    <property type="evidence" value="ECO:0007669"/>
    <property type="project" value="UniProtKB-KW"/>
</dbReference>
<evidence type="ECO:0000259" key="6">
    <source>
        <dbReference type="Pfam" id="PF08100"/>
    </source>
</evidence>
<comment type="caution">
    <text evidence="7">The sequence shown here is derived from an EMBL/GenBank/DDBJ whole genome shotgun (WGS) entry which is preliminary data.</text>
</comment>
<dbReference type="Gene3D" id="3.40.50.150">
    <property type="entry name" value="Vaccinia Virus protein VP39"/>
    <property type="match status" value="1"/>
</dbReference>
<dbReference type="GO" id="GO:0046983">
    <property type="term" value="F:protein dimerization activity"/>
    <property type="evidence" value="ECO:0007669"/>
    <property type="project" value="InterPro"/>
</dbReference>
<dbReference type="Gene3D" id="1.10.287.1350">
    <property type="match status" value="1"/>
</dbReference>
<dbReference type="Pfam" id="PF00891">
    <property type="entry name" value="Methyltransf_2"/>
    <property type="match status" value="1"/>
</dbReference>
<dbReference type="GO" id="GO:0008171">
    <property type="term" value="F:O-methyltransferase activity"/>
    <property type="evidence" value="ECO:0007669"/>
    <property type="project" value="InterPro"/>
</dbReference>
<keyword evidence="1" id="KW-0489">Methyltransferase</keyword>
<dbReference type="InterPro" id="IPR036390">
    <property type="entry name" value="WH_DNA-bd_sf"/>
</dbReference>
<dbReference type="InterPro" id="IPR016461">
    <property type="entry name" value="COMT-like"/>
</dbReference>
<sequence>METPEALLMDSLMGTVRTQALRTAIELGIPGLLSRGPRSAGALAVDCGCDPVAMRRLLFSLAASGVLEETPEGWFGLTRVGACLRPGSKGGIREYVQFVCDDALPAAAHLTELVRTGRGGSAFEAAKGRPFFAHLAEDREAGARFDAAMNVSVSGLRDGILDRDWRVSRTVADVGGGTGRLLAELLVRHPHLTAWLCEQRHVLDAAGPVLTEAGVEDRCVLAPCDFFTEVPEGLDVYLLVRVLHDWDTERASRVLAAVRAAMRPDSRLLVADLLLPSSPDAEGAAWRAAYDLYINLLLPGYERTAQQWHDLLASSGFRIERTTEAGWRGSLLECVPDVSDVPEAPGEG</sequence>
<name>A0A8T4J0J2_9ACTN</name>
<gene>
    <name evidence="7" type="ORF">KDA82_30925</name>
</gene>
<keyword evidence="8" id="KW-1185">Reference proteome</keyword>
<dbReference type="InterPro" id="IPR036388">
    <property type="entry name" value="WH-like_DNA-bd_sf"/>
</dbReference>
<dbReference type="PROSITE" id="PS51683">
    <property type="entry name" value="SAM_OMT_II"/>
    <property type="match status" value="1"/>
</dbReference>
<dbReference type="AlphaFoldDB" id="A0A8T4J0J2"/>
<dbReference type="InterPro" id="IPR029063">
    <property type="entry name" value="SAM-dependent_MTases_sf"/>
</dbReference>
<reference evidence="7" key="1">
    <citation type="submission" date="2021-04" db="EMBL/GenBank/DDBJ databases">
        <title>Sequencing of actinobacteria type strains.</title>
        <authorList>
            <person name="Nguyen G.-S."/>
            <person name="Wentzel A."/>
        </authorList>
    </citation>
    <scope>NUCLEOTIDE SEQUENCE</scope>
    <source>
        <strain evidence="7">DSM 42095</strain>
    </source>
</reference>
<evidence type="ECO:0008006" key="9">
    <source>
        <dbReference type="Google" id="ProtNLM"/>
    </source>
</evidence>
<evidence type="ECO:0000313" key="7">
    <source>
        <dbReference type="EMBL" id="MBR7677328.1"/>
    </source>
</evidence>
<dbReference type="PANTHER" id="PTHR43712">
    <property type="entry name" value="PUTATIVE (AFU_ORTHOLOGUE AFUA_4G14580)-RELATED"/>
    <property type="match status" value="1"/>
</dbReference>
<accession>A0A8T4J0J2</accession>
<dbReference type="SUPFAM" id="SSF53335">
    <property type="entry name" value="S-adenosyl-L-methionine-dependent methyltransferases"/>
    <property type="match status" value="1"/>
</dbReference>
<evidence type="ECO:0000256" key="3">
    <source>
        <dbReference type="ARBA" id="ARBA00022691"/>
    </source>
</evidence>
<feature type="active site" description="Proton acceptor" evidence="4">
    <location>
        <position position="244"/>
    </location>
</feature>
<dbReference type="InterPro" id="IPR001077">
    <property type="entry name" value="COMT_C"/>
</dbReference>
<feature type="domain" description="O-methyltransferase C-terminal" evidence="5">
    <location>
        <begin position="109"/>
        <end position="318"/>
    </location>
</feature>
<dbReference type="Proteomes" id="UP000675554">
    <property type="component" value="Unassembled WGS sequence"/>
</dbReference>
<dbReference type="Pfam" id="PF08100">
    <property type="entry name" value="Dimerisation"/>
    <property type="match status" value="1"/>
</dbReference>